<evidence type="ECO:0000256" key="1">
    <source>
        <dbReference type="SAM" id="MobiDB-lite"/>
    </source>
</evidence>
<protein>
    <recommendedName>
        <fullName evidence="2">Peptidoglycan binding-like domain-containing protein</fullName>
    </recommendedName>
</protein>
<feature type="domain" description="Peptidoglycan binding-like" evidence="2">
    <location>
        <begin position="66"/>
        <end position="121"/>
    </location>
</feature>
<dbReference type="Pfam" id="PF01471">
    <property type="entry name" value="PG_binding_1"/>
    <property type="match status" value="2"/>
</dbReference>
<dbReference type="RefSeq" id="WP_099308574.1">
    <property type="nucleotide sequence ID" value="NZ_PDVP01000021.1"/>
</dbReference>
<dbReference type="InterPro" id="IPR036365">
    <property type="entry name" value="PGBD-like_sf"/>
</dbReference>
<evidence type="ECO:0000259" key="2">
    <source>
        <dbReference type="Pfam" id="PF01471"/>
    </source>
</evidence>
<sequence length="899" mass="101750">MLKKLKIPLYFFLGFPLLFLNGLANAQSLEGIINGVIREVERSVNREQRPTNRNISSQRDEIRLSNKQREAVQFRLNELGYNVGAPDGDFGRRTRRGISEFQIDNGFAPTGYLTGAQYAAIIEATDGQSASFSDKSSLSKNEIFQLQEALNQLGYPVGNPDGIIGSGTANGLADYLRAKGLNPFAVKLRDAYELARGDADAKGTEDQPVVVSDQDPAPVQTVTAMDLEIVYQGDIVSKGIQRAGFDYGTFALQKQRFLKNRIDQDQYRNVMLNLAIALMNADINTSNELNEAKKEIEQDESRKPKRQRVQHLHHVVYLEDLLDSPHADDLAKTILQINYDVTFFANLVEIQNRPGVKNYIYLSFFDPSRIGDSDAKFYLARNIGKVEALVKLLVRNLPDEVYFNGNLEHISVDPFDMKIKLKRPNSFLEVWQWRNGGSSNKLPSYTTERQIYEVTYFREAPWPFGRENDDIYTYPIGAKVVTEGFERHGERSKRRIGAHILSNMRALNDLLGDTGDFFIITARDIDVTKANIPIEMLEIISKHLGTNVNLTRDLPYLAQARLLGMESVDGNESIAIELELESLVLWGNKDGKVVAELSPDVFPYFGGKVPAPRVRALDEADGEFSFRPRPEERGAALLAKKHLEQDQQVVETKSQTAVADRPVPDDSNESGPIGGYYYFVDDRSIYKNLLQLDRAQMCVPRNWKREPNMVDKGIRVGAHEYDQVDDGIERFKISWCQVLVLDARETKIADDLIKDYGLLVREPERVAEAEVLRLRDEKFKECTGNAFKREYYECSCLADEFAQRIRNQEYIPVGGGSYDLRFLEKGNTQCPNREAMLNKAEQICHQTQRDAPDVDVLCECLAKQIVAKFVELPRLSADFVSNITVETLNSKRARESCSP</sequence>
<comment type="caution">
    <text evidence="3">The sequence shown here is derived from an EMBL/GenBank/DDBJ whole genome shotgun (WGS) entry which is preliminary data.</text>
</comment>
<proteinExistence type="predicted"/>
<accession>A0A2G1QH92</accession>
<dbReference type="Gene3D" id="1.10.101.10">
    <property type="entry name" value="PGBD-like superfamily/PGBD"/>
    <property type="match status" value="2"/>
</dbReference>
<evidence type="ECO:0000313" key="4">
    <source>
        <dbReference type="Proteomes" id="UP000221168"/>
    </source>
</evidence>
<gene>
    <name evidence="3" type="ORF">CSC94_22195</name>
</gene>
<dbReference type="Proteomes" id="UP000221168">
    <property type="component" value="Unassembled WGS sequence"/>
</dbReference>
<reference evidence="3 4" key="1">
    <citation type="submission" date="2017-10" db="EMBL/GenBank/DDBJ databases">
        <title>Sedimentibacterium mangrovi gen. nov., sp. nov., a novel member of family Phyllobacteriacea isolated from mangrove sediment.</title>
        <authorList>
            <person name="Liao H."/>
            <person name="Tian Y."/>
        </authorList>
    </citation>
    <scope>NUCLEOTIDE SEQUENCE [LARGE SCALE GENOMIC DNA]</scope>
    <source>
        <strain evidence="3 4">X9-2-2</strain>
    </source>
</reference>
<dbReference type="OrthoDB" id="9816009at2"/>
<dbReference type="AlphaFoldDB" id="A0A2G1QH92"/>
<name>A0A2G1QH92_9HYPH</name>
<organism evidence="3 4">
    <name type="scientific">Zhengella mangrovi</name>
    <dbReference type="NCBI Taxonomy" id="1982044"/>
    <lineage>
        <taxon>Bacteria</taxon>
        <taxon>Pseudomonadati</taxon>
        <taxon>Pseudomonadota</taxon>
        <taxon>Alphaproteobacteria</taxon>
        <taxon>Hyphomicrobiales</taxon>
        <taxon>Notoacmeibacteraceae</taxon>
        <taxon>Zhengella</taxon>
    </lineage>
</organism>
<dbReference type="InterPro" id="IPR036366">
    <property type="entry name" value="PGBDSf"/>
</dbReference>
<dbReference type="SUPFAM" id="SSF47090">
    <property type="entry name" value="PGBD-like"/>
    <property type="match status" value="2"/>
</dbReference>
<dbReference type="InterPro" id="IPR002477">
    <property type="entry name" value="Peptidoglycan-bd-like"/>
</dbReference>
<feature type="compositionally biased region" description="Polar residues" evidence="1">
    <location>
        <begin position="646"/>
        <end position="657"/>
    </location>
</feature>
<keyword evidence="4" id="KW-1185">Reference proteome</keyword>
<evidence type="ECO:0000313" key="3">
    <source>
        <dbReference type="EMBL" id="PHP64895.1"/>
    </source>
</evidence>
<feature type="region of interest" description="Disordered" evidence="1">
    <location>
        <begin position="646"/>
        <end position="669"/>
    </location>
</feature>
<feature type="domain" description="Peptidoglycan binding-like" evidence="2">
    <location>
        <begin position="141"/>
        <end position="183"/>
    </location>
</feature>
<dbReference type="EMBL" id="PDVP01000021">
    <property type="protein sequence ID" value="PHP64895.1"/>
    <property type="molecule type" value="Genomic_DNA"/>
</dbReference>